<dbReference type="EMBL" id="FXTN01000002">
    <property type="protein sequence ID" value="SMO44239.1"/>
    <property type="molecule type" value="Genomic_DNA"/>
</dbReference>
<dbReference type="PANTHER" id="PTHR46558:SF13">
    <property type="entry name" value="HTH-TYPE TRANSCRIPTIONAL REGULATOR IMMR"/>
    <property type="match status" value="1"/>
</dbReference>
<proteinExistence type="predicted"/>
<dbReference type="SUPFAM" id="SSF47413">
    <property type="entry name" value="lambda repressor-like DNA-binding domains"/>
    <property type="match status" value="1"/>
</dbReference>
<sequence length="118" mass="13497">MEKIATSKLVGQRIKKLRQKLNWVQQDVAQKLDISIPAYSKIETGITDINISRLIQLAELFSVHVKDLIMDDAQVSAIDQKPEISRLSQLIDERAREILILQAKIIDLYEERDKGKGN</sequence>
<dbReference type="Pfam" id="PF01381">
    <property type="entry name" value="HTH_3"/>
    <property type="match status" value="1"/>
</dbReference>
<dbReference type="PANTHER" id="PTHR46558">
    <property type="entry name" value="TRACRIPTIONAL REGULATORY PROTEIN-RELATED-RELATED"/>
    <property type="match status" value="1"/>
</dbReference>
<keyword evidence="4" id="KW-1185">Reference proteome</keyword>
<evidence type="ECO:0000256" key="1">
    <source>
        <dbReference type="ARBA" id="ARBA00023125"/>
    </source>
</evidence>
<organism evidence="3 4">
    <name type="scientific">Pedobacter westerhofensis</name>
    <dbReference type="NCBI Taxonomy" id="425512"/>
    <lineage>
        <taxon>Bacteria</taxon>
        <taxon>Pseudomonadati</taxon>
        <taxon>Bacteroidota</taxon>
        <taxon>Sphingobacteriia</taxon>
        <taxon>Sphingobacteriales</taxon>
        <taxon>Sphingobacteriaceae</taxon>
        <taxon>Pedobacter</taxon>
    </lineage>
</organism>
<dbReference type="CDD" id="cd00093">
    <property type="entry name" value="HTH_XRE"/>
    <property type="match status" value="1"/>
</dbReference>
<dbReference type="Proteomes" id="UP000320300">
    <property type="component" value="Unassembled WGS sequence"/>
</dbReference>
<dbReference type="PROSITE" id="PS50943">
    <property type="entry name" value="HTH_CROC1"/>
    <property type="match status" value="1"/>
</dbReference>
<gene>
    <name evidence="3" type="ORF">SAMN06265348_102146</name>
</gene>
<name>A0A521BAZ0_9SPHI</name>
<reference evidence="3 4" key="1">
    <citation type="submission" date="2017-05" db="EMBL/GenBank/DDBJ databases">
        <authorList>
            <person name="Varghese N."/>
            <person name="Submissions S."/>
        </authorList>
    </citation>
    <scope>NUCLEOTIDE SEQUENCE [LARGE SCALE GENOMIC DNA]</scope>
    <source>
        <strain evidence="3 4">DSM 19036</strain>
    </source>
</reference>
<dbReference type="AlphaFoldDB" id="A0A521BAZ0"/>
<dbReference type="SMART" id="SM00530">
    <property type="entry name" value="HTH_XRE"/>
    <property type="match status" value="1"/>
</dbReference>
<evidence type="ECO:0000313" key="4">
    <source>
        <dbReference type="Proteomes" id="UP000320300"/>
    </source>
</evidence>
<dbReference type="InterPro" id="IPR001387">
    <property type="entry name" value="Cro/C1-type_HTH"/>
</dbReference>
<evidence type="ECO:0000259" key="2">
    <source>
        <dbReference type="PROSITE" id="PS50943"/>
    </source>
</evidence>
<feature type="domain" description="HTH cro/C1-type" evidence="2">
    <location>
        <begin position="14"/>
        <end position="68"/>
    </location>
</feature>
<protein>
    <submittedName>
        <fullName evidence="3">DNA-binding transcriptional regulator, XRE-family HTH domain</fullName>
    </submittedName>
</protein>
<dbReference type="RefSeq" id="WP_142526838.1">
    <property type="nucleotide sequence ID" value="NZ_CBCSJO010000003.1"/>
</dbReference>
<keyword evidence="1 3" id="KW-0238">DNA-binding</keyword>
<dbReference type="GO" id="GO:0003677">
    <property type="term" value="F:DNA binding"/>
    <property type="evidence" value="ECO:0007669"/>
    <property type="project" value="UniProtKB-KW"/>
</dbReference>
<dbReference type="InterPro" id="IPR010982">
    <property type="entry name" value="Lambda_DNA-bd_dom_sf"/>
</dbReference>
<dbReference type="Gene3D" id="1.10.260.40">
    <property type="entry name" value="lambda repressor-like DNA-binding domains"/>
    <property type="match status" value="1"/>
</dbReference>
<evidence type="ECO:0000313" key="3">
    <source>
        <dbReference type="EMBL" id="SMO44239.1"/>
    </source>
</evidence>
<dbReference type="OrthoDB" id="795038at2"/>
<accession>A0A521BAZ0</accession>